<dbReference type="EMBL" id="LDQA01000028">
    <property type="protein sequence ID" value="KTR05014.1"/>
    <property type="molecule type" value="Genomic_DNA"/>
</dbReference>
<gene>
    <name evidence="1" type="ORF">NS365_13380</name>
</gene>
<sequence>MPAITYDQQQGIQLADVAPLPETGTAKPGNMTLVPRADHQHPRITSAQTGALDNAGMATMMFTRTFTAEPAVSILAVENNTKSPPDFKVMQFLDDQQQPWVAGKLYGGAIIYGTRTRALPGVSAVLTDLLKLSGYVPTEPAAGVRFSIIALQAS</sequence>
<evidence type="ECO:0000313" key="2">
    <source>
        <dbReference type="Proteomes" id="UP000078529"/>
    </source>
</evidence>
<accession>A0A175RPX4</accession>
<keyword evidence="2" id="KW-1185">Reference proteome</keyword>
<comment type="caution">
    <text evidence="1">The sequence shown here is derived from an EMBL/GenBank/DDBJ whole genome shotgun (WGS) entry which is preliminary data.</text>
</comment>
<dbReference type="Proteomes" id="UP000078529">
    <property type="component" value="Unassembled WGS sequence"/>
</dbReference>
<dbReference type="PATRIC" id="fig|401562.4.peg.2459"/>
<evidence type="ECO:0000313" key="1">
    <source>
        <dbReference type="EMBL" id="KTR05014.1"/>
    </source>
</evidence>
<reference evidence="1 2" key="1">
    <citation type="journal article" date="2016" name="Front. Microbiol.">
        <title>Genomic Resource of Rice Seed Associated Bacteria.</title>
        <authorList>
            <person name="Midha S."/>
            <person name="Bansal K."/>
            <person name="Sharma S."/>
            <person name="Kumar N."/>
            <person name="Patil P.P."/>
            <person name="Chaudhry V."/>
            <person name="Patil P.B."/>
        </authorList>
    </citation>
    <scope>NUCLEOTIDE SEQUENCE [LARGE SCALE GENOMIC DNA]</scope>
    <source>
        <strain evidence="1 2">NS365</strain>
    </source>
</reference>
<dbReference type="AlphaFoldDB" id="A0A175RPX4"/>
<dbReference type="RefSeq" id="WP_058600777.1">
    <property type="nucleotide sequence ID" value="NZ_LDQA01000028.1"/>
</dbReference>
<proteinExistence type="predicted"/>
<organism evidence="1 2">
    <name type="scientific">Aureimonas ureilytica</name>
    <dbReference type="NCBI Taxonomy" id="401562"/>
    <lineage>
        <taxon>Bacteria</taxon>
        <taxon>Pseudomonadati</taxon>
        <taxon>Pseudomonadota</taxon>
        <taxon>Alphaproteobacteria</taxon>
        <taxon>Hyphomicrobiales</taxon>
        <taxon>Aurantimonadaceae</taxon>
        <taxon>Aureimonas</taxon>
    </lineage>
</organism>
<name>A0A175RPX4_9HYPH</name>
<protein>
    <submittedName>
        <fullName evidence="1">Uncharacterized protein</fullName>
    </submittedName>
</protein>